<dbReference type="RefSeq" id="WP_257920703.1">
    <property type="nucleotide sequence ID" value="NZ_JAMXQV010000007.1"/>
</dbReference>
<dbReference type="AlphaFoldDB" id="A0A9X2NBK6"/>
<feature type="transmembrane region" description="Helical" evidence="2">
    <location>
        <begin position="114"/>
        <end position="131"/>
    </location>
</feature>
<reference evidence="3" key="1">
    <citation type="submission" date="2022-06" db="EMBL/GenBank/DDBJ databases">
        <title>Amycolatopsis iheyaensis sp. nov., a new species of the genus Amycolatopsis isolated from soil in Iheya island, Japan.</title>
        <authorList>
            <person name="Ngamcharungchit C."/>
            <person name="Kanto H."/>
            <person name="Take A."/>
            <person name="Intra B."/>
            <person name="Matsumoto A."/>
            <person name="Panbangred W."/>
            <person name="Inahashi Y."/>
        </authorList>
    </citation>
    <scope>NUCLEOTIDE SEQUENCE</scope>
    <source>
        <strain evidence="3">OK19-0408</strain>
    </source>
</reference>
<dbReference type="Proteomes" id="UP001144096">
    <property type="component" value="Unassembled WGS sequence"/>
</dbReference>
<evidence type="ECO:0000313" key="4">
    <source>
        <dbReference type="Proteomes" id="UP001144096"/>
    </source>
</evidence>
<gene>
    <name evidence="3" type="ORF">M8542_14690</name>
</gene>
<evidence type="ECO:0000256" key="2">
    <source>
        <dbReference type="SAM" id="Phobius"/>
    </source>
</evidence>
<keyword evidence="2" id="KW-0472">Membrane</keyword>
<keyword evidence="4" id="KW-1185">Reference proteome</keyword>
<evidence type="ECO:0000256" key="1">
    <source>
        <dbReference type="SAM" id="MobiDB-lite"/>
    </source>
</evidence>
<feature type="compositionally biased region" description="Low complexity" evidence="1">
    <location>
        <begin position="162"/>
        <end position="187"/>
    </location>
</feature>
<dbReference type="EMBL" id="JAMXQV010000007">
    <property type="protein sequence ID" value="MCR6484067.1"/>
    <property type="molecule type" value="Genomic_DNA"/>
</dbReference>
<evidence type="ECO:0000313" key="3">
    <source>
        <dbReference type="EMBL" id="MCR6484067.1"/>
    </source>
</evidence>
<feature type="transmembrane region" description="Helical" evidence="2">
    <location>
        <begin position="39"/>
        <end position="63"/>
    </location>
</feature>
<organism evidence="3 4">
    <name type="scientific">Amycolatopsis iheyensis</name>
    <dbReference type="NCBI Taxonomy" id="2945988"/>
    <lineage>
        <taxon>Bacteria</taxon>
        <taxon>Bacillati</taxon>
        <taxon>Actinomycetota</taxon>
        <taxon>Actinomycetes</taxon>
        <taxon>Pseudonocardiales</taxon>
        <taxon>Pseudonocardiaceae</taxon>
        <taxon>Amycolatopsis</taxon>
    </lineage>
</organism>
<protein>
    <submittedName>
        <fullName evidence="3">Uncharacterized protein</fullName>
    </submittedName>
</protein>
<proteinExistence type="predicted"/>
<feature type="transmembrane region" description="Helical" evidence="2">
    <location>
        <begin position="75"/>
        <end position="94"/>
    </location>
</feature>
<keyword evidence="2" id="KW-0812">Transmembrane</keyword>
<keyword evidence="2" id="KW-1133">Transmembrane helix</keyword>
<sequence>MKAARTLLALPGLAALAWGVVLFAEYALPLRPDVYGTVGWVIAGPLVNDGVVAPLTALLGFALTRLLPPRWRTTVITGTVITGILAILAFPLLWRPYGTPPMPGLHDGNPALGLILTVTAVWLILAVTRVVPRITRDAPPITRDARPITGDAPPDTPEAPSRTPTDPPGTRADPPGTPTDRPGTPADHPGTPADPPSTPTDRPGTPAGPSGWRTDHPGTRTDHPRTPTDHPGTRTDPSAT</sequence>
<feature type="compositionally biased region" description="Basic and acidic residues" evidence="1">
    <location>
        <begin position="213"/>
        <end position="233"/>
    </location>
</feature>
<name>A0A9X2NBK6_9PSEU</name>
<comment type="caution">
    <text evidence="3">The sequence shown here is derived from an EMBL/GenBank/DDBJ whole genome shotgun (WGS) entry which is preliminary data.</text>
</comment>
<feature type="region of interest" description="Disordered" evidence="1">
    <location>
        <begin position="138"/>
        <end position="240"/>
    </location>
</feature>
<accession>A0A9X2NBK6</accession>